<sequence>MGSKKIRKYTQKDKEFFLSFFLQRCNRIGTKMKIEKKITVIKKIEKSLLGGILLNKCPILVMRYVLDGKKFGGKT</sequence>
<gene>
    <name evidence="1" type="ordered locus">LEPBI_I0264</name>
</gene>
<reference evidence="1 2" key="1">
    <citation type="journal article" date="2008" name="PLoS ONE">
        <title>Genome sequence of the saprophyte Leptospira biflexa provides insights into the evolution of Leptospira and the pathogenesis of leptospirosis.</title>
        <authorList>
            <person name="Picardeau M."/>
            <person name="Bulach D.M."/>
            <person name="Bouchier C."/>
            <person name="Zuerner R.L."/>
            <person name="Zidane N."/>
            <person name="Wilson P.J."/>
            <person name="Creno S."/>
            <person name="Kuczek E.S."/>
            <person name="Bommezzadri S."/>
            <person name="Davis J.C."/>
            <person name="McGrath A."/>
            <person name="Johnson M.J."/>
            <person name="Boursaux-Eude C."/>
            <person name="Seemann T."/>
            <person name="Rouy Z."/>
            <person name="Coppel R.L."/>
            <person name="Rood J.I."/>
            <person name="Lajus A."/>
            <person name="Davies J.K."/>
            <person name="Medigue C."/>
            <person name="Adler B."/>
        </authorList>
    </citation>
    <scope>NUCLEOTIDE SEQUENCE [LARGE SCALE GENOMIC DNA]</scope>
    <source>
        <strain evidence="2">Patoc 1 / ATCC 23582 / Paris</strain>
    </source>
</reference>
<proteinExistence type="predicted"/>
<dbReference type="Proteomes" id="UP000001847">
    <property type="component" value="Chromosome I"/>
</dbReference>
<accession>B0STJ5</accession>
<dbReference type="KEGG" id="lbi:LEPBI_I0264"/>
<dbReference type="STRING" id="456481.LEPBI_I0264"/>
<protein>
    <submittedName>
        <fullName evidence="1">Uncharacterized protein</fullName>
    </submittedName>
</protein>
<dbReference type="EMBL" id="CP000786">
    <property type="protein sequence ID" value="ABZ96409.1"/>
    <property type="molecule type" value="Genomic_DNA"/>
</dbReference>
<dbReference type="AlphaFoldDB" id="B0STJ5"/>
<keyword evidence="2" id="KW-1185">Reference proteome</keyword>
<evidence type="ECO:0000313" key="2">
    <source>
        <dbReference type="Proteomes" id="UP000001847"/>
    </source>
</evidence>
<dbReference type="HOGENOM" id="CLU_2666635_0_0_12"/>
<name>B0STJ5_LEPBP</name>
<dbReference type="BioCyc" id="LBIF456481:LEPBI_RS01295-MONOMER"/>
<evidence type="ECO:0000313" key="1">
    <source>
        <dbReference type="EMBL" id="ABZ96409.1"/>
    </source>
</evidence>
<organism evidence="1 2">
    <name type="scientific">Leptospira biflexa serovar Patoc (strain Patoc 1 / ATCC 23582 / Paris)</name>
    <dbReference type="NCBI Taxonomy" id="456481"/>
    <lineage>
        <taxon>Bacteria</taxon>
        <taxon>Pseudomonadati</taxon>
        <taxon>Spirochaetota</taxon>
        <taxon>Spirochaetia</taxon>
        <taxon>Leptospirales</taxon>
        <taxon>Leptospiraceae</taxon>
        <taxon>Leptospira</taxon>
    </lineage>
</organism>